<keyword evidence="2" id="KW-1185">Reference proteome</keyword>
<name>A0A8J2QSU0_9NEOP</name>
<reference evidence="1" key="1">
    <citation type="submission" date="2021-09" db="EMBL/GenBank/DDBJ databases">
        <authorList>
            <person name="Martin H S."/>
        </authorList>
    </citation>
    <scope>NUCLEOTIDE SEQUENCE</scope>
</reference>
<sequence length="85" mass="9993">MLLFFKRGREEGNRGEWRGGERSEEFDYSLISTCCILTALGEARRLFTWSAYRNGQRETEIRRERDGERGGGILWTSRYLYTSTS</sequence>
<evidence type="ECO:0000313" key="2">
    <source>
        <dbReference type="Proteomes" id="UP000789524"/>
    </source>
</evidence>
<dbReference type="AlphaFoldDB" id="A0A8J2QSU0"/>
<comment type="caution">
    <text evidence="1">The sequence shown here is derived from an EMBL/GenBank/DDBJ whole genome shotgun (WGS) entry which is preliminary data.</text>
</comment>
<evidence type="ECO:0000313" key="1">
    <source>
        <dbReference type="EMBL" id="CAG9568467.1"/>
    </source>
</evidence>
<gene>
    <name evidence="1" type="ORF">DCHRY22_LOCUS8345</name>
</gene>
<protein>
    <submittedName>
        <fullName evidence="1">(African queen) hypothetical protein</fullName>
    </submittedName>
</protein>
<organism evidence="1 2">
    <name type="scientific">Danaus chrysippus</name>
    <name type="common">African queen</name>
    <dbReference type="NCBI Taxonomy" id="151541"/>
    <lineage>
        <taxon>Eukaryota</taxon>
        <taxon>Metazoa</taxon>
        <taxon>Ecdysozoa</taxon>
        <taxon>Arthropoda</taxon>
        <taxon>Hexapoda</taxon>
        <taxon>Insecta</taxon>
        <taxon>Pterygota</taxon>
        <taxon>Neoptera</taxon>
        <taxon>Endopterygota</taxon>
        <taxon>Lepidoptera</taxon>
        <taxon>Glossata</taxon>
        <taxon>Ditrysia</taxon>
        <taxon>Papilionoidea</taxon>
        <taxon>Nymphalidae</taxon>
        <taxon>Danainae</taxon>
        <taxon>Danaini</taxon>
        <taxon>Danaina</taxon>
        <taxon>Danaus</taxon>
        <taxon>Anosia</taxon>
    </lineage>
</organism>
<proteinExistence type="predicted"/>
<accession>A0A8J2QSU0</accession>
<dbReference type="Proteomes" id="UP000789524">
    <property type="component" value="Unassembled WGS sequence"/>
</dbReference>
<dbReference type="EMBL" id="CAKASE010000061">
    <property type="protein sequence ID" value="CAG9568467.1"/>
    <property type="molecule type" value="Genomic_DNA"/>
</dbReference>